<dbReference type="EMBL" id="LSYV01000421">
    <property type="protein sequence ID" value="KXZ41507.1"/>
    <property type="molecule type" value="Genomic_DNA"/>
</dbReference>
<protein>
    <submittedName>
        <fullName evidence="1">Uncharacterized protein</fullName>
    </submittedName>
</protein>
<dbReference type="AlphaFoldDB" id="A0A150FV78"/>
<dbReference type="Proteomes" id="UP000075714">
    <property type="component" value="Unassembled WGS sequence"/>
</dbReference>
<accession>A0A150FV78</accession>
<proteinExistence type="predicted"/>
<reference evidence="2" key="1">
    <citation type="journal article" date="2016" name="Nat. Commun.">
        <title>The Gonium pectorale genome demonstrates co-option of cell cycle regulation during the evolution of multicellularity.</title>
        <authorList>
            <person name="Hanschen E.R."/>
            <person name="Marriage T.N."/>
            <person name="Ferris P.J."/>
            <person name="Hamaji T."/>
            <person name="Toyoda A."/>
            <person name="Fujiyama A."/>
            <person name="Neme R."/>
            <person name="Noguchi H."/>
            <person name="Minakuchi Y."/>
            <person name="Suzuki M."/>
            <person name="Kawai-Toyooka H."/>
            <person name="Smith D.R."/>
            <person name="Sparks H."/>
            <person name="Anderson J."/>
            <person name="Bakaric R."/>
            <person name="Luria V."/>
            <person name="Karger A."/>
            <person name="Kirschner M.W."/>
            <person name="Durand P.M."/>
            <person name="Michod R.E."/>
            <person name="Nozaki H."/>
            <person name="Olson B.J."/>
        </authorList>
    </citation>
    <scope>NUCLEOTIDE SEQUENCE [LARGE SCALE GENOMIC DNA]</scope>
    <source>
        <strain evidence="2">NIES-2863</strain>
    </source>
</reference>
<evidence type="ECO:0000313" key="1">
    <source>
        <dbReference type="EMBL" id="KXZ41507.1"/>
    </source>
</evidence>
<comment type="caution">
    <text evidence="1">The sequence shown here is derived from an EMBL/GenBank/DDBJ whole genome shotgun (WGS) entry which is preliminary data.</text>
</comment>
<name>A0A150FV78_GONPE</name>
<gene>
    <name evidence="1" type="ORF">GPECTOR_424g288</name>
</gene>
<evidence type="ECO:0000313" key="2">
    <source>
        <dbReference type="Proteomes" id="UP000075714"/>
    </source>
</evidence>
<sequence>MSKSSKCAKHSAAAHPDVHGLGDLADLGDLVHAGAPVPCTIQVLPASGGSAAAGSFTGVLATITHGRHAPGIPDRLRSSMIPSKALVVLNDGTLLAVIDYHNHARHGQLDAAALAGEFSVIRLDHTPRKPQPDKYDPAATCTAVVGDATNIEVLGESPHIPAFNLLITVLSNAESDVRFHGCHLVLPTTFLAPGQSLARTASDAEALKLPALLVSRTSNNSLVPQDGQLLLLAQERLILQLSGGWLIGRAAGHDGCNAAVERTTDVLRALHDGAGGPSAVRASIPPTTGTFTIVNGIVTDYVAVPPPAAAAAANGPAAGLAPLVGAAGPSLAPQPN</sequence>
<keyword evidence="2" id="KW-1185">Reference proteome</keyword>
<organism evidence="1 2">
    <name type="scientific">Gonium pectorale</name>
    <name type="common">Green alga</name>
    <dbReference type="NCBI Taxonomy" id="33097"/>
    <lineage>
        <taxon>Eukaryota</taxon>
        <taxon>Viridiplantae</taxon>
        <taxon>Chlorophyta</taxon>
        <taxon>core chlorophytes</taxon>
        <taxon>Chlorophyceae</taxon>
        <taxon>CS clade</taxon>
        <taxon>Chlamydomonadales</taxon>
        <taxon>Volvocaceae</taxon>
        <taxon>Gonium</taxon>
    </lineage>
</organism>